<dbReference type="InterPro" id="IPR001584">
    <property type="entry name" value="Integrase_cat-core"/>
</dbReference>
<accession>A0AAE1Z7I1</accession>
<dbReference type="AlphaFoldDB" id="A0AAE1Z7I1"/>
<dbReference type="FunFam" id="3.30.420.10:FF:000032">
    <property type="entry name" value="Retrovirus-related Pol polyprotein from transposon 297-like Protein"/>
    <property type="match status" value="1"/>
</dbReference>
<reference evidence="2" key="2">
    <citation type="journal article" date="2023" name="Infect Dis Poverty">
        <title>Chromosome-scale genome of the human blood fluke Schistosoma mekongi and its implications for public health.</title>
        <authorList>
            <person name="Zhou M."/>
            <person name="Xu L."/>
            <person name="Xu D."/>
            <person name="Chen W."/>
            <person name="Khan J."/>
            <person name="Hu Y."/>
            <person name="Huang H."/>
            <person name="Wei H."/>
            <person name="Zhang Y."/>
            <person name="Chusongsang P."/>
            <person name="Tanasarnprasert K."/>
            <person name="Hu X."/>
            <person name="Limpanont Y."/>
            <person name="Lv Z."/>
        </authorList>
    </citation>
    <scope>NUCLEOTIDE SEQUENCE</scope>
    <source>
        <strain evidence="2">LV_2022a</strain>
    </source>
</reference>
<dbReference type="Pfam" id="PF17921">
    <property type="entry name" value="Integrase_H2C2"/>
    <property type="match status" value="1"/>
</dbReference>
<dbReference type="PROSITE" id="PS50994">
    <property type="entry name" value="INTEGRASE"/>
    <property type="match status" value="1"/>
</dbReference>
<feature type="domain" description="Integrase catalytic" evidence="1">
    <location>
        <begin position="96"/>
        <end position="267"/>
    </location>
</feature>
<gene>
    <name evidence="2" type="ORF">MN116_000113</name>
</gene>
<dbReference type="Gene3D" id="1.10.340.70">
    <property type="match status" value="1"/>
</dbReference>
<evidence type="ECO:0000313" key="3">
    <source>
        <dbReference type="Proteomes" id="UP001292079"/>
    </source>
</evidence>
<dbReference type="PANTHER" id="PTHR38681">
    <property type="entry name" value="RETROVIRUS-RELATED POL POLYPROTEIN FROM TRANSPOSON 412-LIKE PROTEIN-RELATED"/>
    <property type="match status" value="1"/>
</dbReference>
<dbReference type="SUPFAM" id="SSF53098">
    <property type="entry name" value="Ribonuclease H-like"/>
    <property type="match status" value="1"/>
</dbReference>
<dbReference type="Gene3D" id="3.30.420.10">
    <property type="entry name" value="Ribonuclease H-like superfamily/Ribonuclease H"/>
    <property type="match status" value="1"/>
</dbReference>
<keyword evidence="3" id="KW-1185">Reference proteome</keyword>
<dbReference type="InterPro" id="IPR036397">
    <property type="entry name" value="RNaseH_sf"/>
</dbReference>
<protein>
    <recommendedName>
        <fullName evidence="1">Integrase catalytic domain-containing protein</fullName>
    </recommendedName>
</protein>
<evidence type="ECO:0000313" key="2">
    <source>
        <dbReference type="EMBL" id="KAK4468976.1"/>
    </source>
</evidence>
<name>A0AAE1Z7I1_SCHME</name>
<reference evidence="2" key="1">
    <citation type="submission" date="2022-04" db="EMBL/GenBank/DDBJ databases">
        <authorList>
            <person name="Xu L."/>
            <person name="Lv Z."/>
        </authorList>
    </citation>
    <scope>NUCLEOTIDE SEQUENCE</scope>
    <source>
        <strain evidence="2">LV_2022a</strain>
    </source>
</reference>
<proteinExistence type="predicted"/>
<organism evidence="2 3">
    <name type="scientific">Schistosoma mekongi</name>
    <name type="common">Parasitic worm</name>
    <dbReference type="NCBI Taxonomy" id="38744"/>
    <lineage>
        <taxon>Eukaryota</taxon>
        <taxon>Metazoa</taxon>
        <taxon>Spiralia</taxon>
        <taxon>Lophotrochozoa</taxon>
        <taxon>Platyhelminthes</taxon>
        <taxon>Trematoda</taxon>
        <taxon>Digenea</taxon>
        <taxon>Strigeidida</taxon>
        <taxon>Schistosomatoidea</taxon>
        <taxon>Schistosomatidae</taxon>
        <taxon>Schistosoma</taxon>
    </lineage>
</organism>
<dbReference type="EMBL" id="JALJAT010000005">
    <property type="protein sequence ID" value="KAK4468976.1"/>
    <property type="molecule type" value="Genomic_DNA"/>
</dbReference>
<dbReference type="Proteomes" id="UP001292079">
    <property type="component" value="Unassembled WGS sequence"/>
</dbReference>
<dbReference type="PANTHER" id="PTHR38681:SF1">
    <property type="entry name" value="RETROVIRUS-RELATED POL POLYPROTEIN FROM TRANSPOSON 412-LIKE PROTEIN"/>
    <property type="match status" value="1"/>
</dbReference>
<dbReference type="GO" id="GO:0003676">
    <property type="term" value="F:nucleic acid binding"/>
    <property type="evidence" value="ECO:0007669"/>
    <property type="project" value="InterPro"/>
</dbReference>
<dbReference type="InterPro" id="IPR012337">
    <property type="entry name" value="RNaseH-like_sf"/>
</dbReference>
<dbReference type="GO" id="GO:0015074">
    <property type="term" value="P:DNA integration"/>
    <property type="evidence" value="ECO:0007669"/>
    <property type="project" value="InterPro"/>
</dbReference>
<sequence>AGFQNEDNDHELSTTTLKLQTKTIRKGTPRPIVPKSYRRIIFDTLHKLSHSGVRATSKLIAQRFCWPKMNKEVKEWAQSYVAWQKNKVVQHNKCPLGTFPTPNARSDHVHLDLVGPLPESSGFSYLLTCVDRFKRWPEAIPLKDITSETIARAFVERWIANFGCSSSITTNRGRQFESGLFHSLTKLLGATRFRTTVYHPQSNGLVERFHRQLKASLPATNITQWIHALPLVLLGIRSTVKDVGCSVAELVYATTLRLPGEFVETASTSTNLDINSYVSRLTNAMRSVKPVQTRQQSTDTFIQPALKYGIHVYLRRDSLRRPLEATYEGPYKVLKRETKYYTTDKNGHEEQISIDRLEAAYLGSKPFDVELVTTPPKLDVNEVVTPQTLTNKQVEIQKSSVSPRATRLVEMYDFQNT</sequence>
<feature type="non-terminal residue" evidence="2">
    <location>
        <position position="1"/>
    </location>
</feature>
<comment type="caution">
    <text evidence="2">The sequence shown here is derived from an EMBL/GenBank/DDBJ whole genome shotgun (WGS) entry which is preliminary data.</text>
</comment>
<dbReference type="Pfam" id="PF00665">
    <property type="entry name" value="rve"/>
    <property type="match status" value="1"/>
</dbReference>
<dbReference type="InterPro" id="IPR041588">
    <property type="entry name" value="Integrase_H2C2"/>
</dbReference>
<evidence type="ECO:0000259" key="1">
    <source>
        <dbReference type="PROSITE" id="PS50994"/>
    </source>
</evidence>